<accession>A0AAE1T5K2</accession>
<dbReference type="SUPFAM" id="SSF53098">
    <property type="entry name" value="Ribonuclease H-like"/>
    <property type="match status" value="1"/>
</dbReference>
<feature type="domain" description="Integrase zinc-binding" evidence="1">
    <location>
        <begin position="3"/>
        <end position="57"/>
    </location>
</feature>
<dbReference type="FunFam" id="1.10.340.70:FF:000001">
    <property type="entry name" value="Retrovirus-related Pol polyprotein from transposon gypsy-like Protein"/>
    <property type="match status" value="1"/>
</dbReference>
<comment type="caution">
    <text evidence="2">The sequence shown here is derived from an EMBL/GenBank/DDBJ whole genome shotgun (WGS) entry which is preliminary data.</text>
</comment>
<dbReference type="InterPro" id="IPR050951">
    <property type="entry name" value="Retrovirus_Pol_polyprotein"/>
</dbReference>
<dbReference type="Gene3D" id="3.30.420.10">
    <property type="entry name" value="Ribonuclease H-like superfamily/Ribonuclease H"/>
    <property type="match status" value="1"/>
</dbReference>
<evidence type="ECO:0000259" key="1">
    <source>
        <dbReference type="Pfam" id="PF17921"/>
    </source>
</evidence>
<reference evidence="2" key="1">
    <citation type="submission" date="2020-06" db="EMBL/GenBank/DDBJ databases">
        <authorList>
            <person name="Li T."/>
            <person name="Hu X."/>
            <person name="Zhang T."/>
            <person name="Song X."/>
            <person name="Zhang H."/>
            <person name="Dai N."/>
            <person name="Sheng W."/>
            <person name="Hou X."/>
            <person name="Wei L."/>
        </authorList>
    </citation>
    <scope>NUCLEOTIDE SEQUENCE</scope>
    <source>
        <strain evidence="2">K16</strain>
        <tissue evidence="2">Leaf</tissue>
    </source>
</reference>
<dbReference type="EMBL" id="JACGWL010000777">
    <property type="protein sequence ID" value="KAK4382002.1"/>
    <property type="molecule type" value="Genomic_DNA"/>
</dbReference>
<dbReference type="Gene3D" id="1.10.340.70">
    <property type="match status" value="1"/>
</dbReference>
<gene>
    <name evidence="2" type="ORF">Sango_2915300</name>
</gene>
<dbReference type="Pfam" id="PF17921">
    <property type="entry name" value="Integrase_H2C2"/>
    <property type="match status" value="1"/>
</dbReference>
<dbReference type="AlphaFoldDB" id="A0AAE1T5K2"/>
<dbReference type="InterPro" id="IPR012337">
    <property type="entry name" value="RNaseH-like_sf"/>
</dbReference>
<dbReference type="GO" id="GO:0003676">
    <property type="term" value="F:nucleic acid binding"/>
    <property type="evidence" value="ECO:0007669"/>
    <property type="project" value="InterPro"/>
</dbReference>
<name>A0AAE1T5K2_9LAMI</name>
<dbReference type="InterPro" id="IPR041588">
    <property type="entry name" value="Integrase_H2C2"/>
</dbReference>
<reference evidence="2" key="2">
    <citation type="journal article" date="2024" name="Plant">
        <title>Genomic evolution and insights into agronomic trait innovations of Sesamum species.</title>
        <authorList>
            <person name="Miao H."/>
            <person name="Wang L."/>
            <person name="Qu L."/>
            <person name="Liu H."/>
            <person name="Sun Y."/>
            <person name="Le M."/>
            <person name="Wang Q."/>
            <person name="Wei S."/>
            <person name="Zheng Y."/>
            <person name="Lin W."/>
            <person name="Duan Y."/>
            <person name="Cao H."/>
            <person name="Xiong S."/>
            <person name="Wang X."/>
            <person name="Wei L."/>
            <person name="Li C."/>
            <person name="Ma Q."/>
            <person name="Ju M."/>
            <person name="Zhao R."/>
            <person name="Li G."/>
            <person name="Mu C."/>
            <person name="Tian Q."/>
            <person name="Mei H."/>
            <person name="Zhang T."/>
            <person name="Gao T."/>
            <person name="Zhang H."/>
        </authorList>
    </citation>
    <scope>NUCLEOTIDE SEQUENCE</scope>
    <source>
        <strain evidence="2">K16</strain>
    </source>
</reference>
<proteinExistence type="predicted"/>
<organism evidence="2 3">
    <name type="scientific">Sesamum angolense</name>
    <dbReference type="NCBI Taxonomy" id="2727404"/>
    <lineage>
        <taxon>Eukaryota</taxon>
        <taxon>Viridiplantae</taxon>
        <taxon>Streptophyta</taxon>
        <taxon>Embryophyta</taxon>
        <taxon>Tracheophyta</taxon>
        <taxon>Spermatophyta</taxon>
        <taxon>Magnoliopsida</taxon>
        <taxon>eudicotyledons</taxon>
        <taxon>Gunneridae</taxon>
        <taxon>Pentapetalae</taxon>
        <taxon>asterids</taxon>
        <taxon>lamiids</taxon>
        <taxon>Lamiales</taxon>
        <taxon>Pedaliaceae</taxon>
        <taxon>Sesamum</taxon>
    </lineage>
</organism>
<dbReference type="Proteomes" id="UP001289374">
    <property type="component" value="Unassembled WGS sequence"/>
</dbReference>
<dbReference type="PANTHER" id="PTHR37984:SF5">
    <property type="entry name" value="PROTEIN NYNRIN-LIKE"/>
    <property type="match status" value="1"/>
</dbReference>
<dbReference type="InterPro" id="IPR036397">
    <property type="entry name" value="RNaseH_sf"/>
</dbReference>
<keyword evidence="3" id="KW-1185">Reference proteome</keyword>
<evidence type="ECO:0000313" key="2">
    <source>
        <dbReference type="EMBL" id="KAK4382002.1"/>
    </source>
</evidence>
<sequence length="436" mass="49281">MGTLRCRLLRETHDPQWAGHPGINRMVALLARRYYWPRMEEDVEAYVRTCLVCQLDKVERKKEVELLQPLPIPEVLWQSISMDFISGFLKVNGLASILVVVDRFSKYGIFIVAPHACPAETTVESFFKNVTKYFGVPKDIVSDRDARPMARRRGFLKKFHQDLLDMDVTLWQFEEKLDEYWAVREGVTPPTRASGSSGGGDGRSGCQALVCAGRHAAHHRRTSLADARTELDSMAQHSTVVCAGRHAAHSGGRAWQMPALNSTMWRSTRQQCAGARRQCTGLADEGDYTRAAPKSPPVALFPLVDTLHSRVETLQKAVGEWLDMLDKQVHRPGKHNDVADALSRKLVEEYVAALTVVESDFLDQIQESSKTDAGYLKLVEQVQSGRHCTVEKLRSYAEWQEGMLSMPRGIIVRCRHIRWVSDLRGGPTQARHRRRP</sequence>
<protein>
    <recommendedName>
        <fullName evidence="1">Integrase zinc-binding domain-containing protein</fullName>
    </recommendedName>
</protein>
<dbReference type="PANTHER" id="PTHR37984">
    <property type="entry name" value="PROTEIN CBG26694"/>
    <property type="match status" value="1"/>
</dbReference>
<evidence type="ECO:0000313" key="3">
    <source>
        <dbReference type="Proteomes" id="UP001289374"/>
    </source>
</evidence>